<keyword evidence="2" id="KW-1185">Reference proteome</keyword>
<dbReference type="AlphaFoldDB" id="A0A5C3MG13"/>
<accession>A0A5C3MG13</accession>
<evidence type="ECO:0000313" key="1">
    <source>
        <dbReference type="EMBL" id="TFK43583.1"/>
    </source>
</evidence>
<protein>
    <submittedName>
        <fullName evidence="1">Uncharacterized protein</fullName>
    </submittedName>
</protein>
<dbReference type="EMBL" id="ML213591">
    <property type="protein sequence ID" value="TFK43583.1"/>
    <property type="molecule type" value="Genomic_DNA"/>
</dbReference>
<gene>
    <name evidence="1" type="ORF">BDQ12DRAFT_186234</name>
</gene>
<evidence type="ECO:0000313" key="2">
    <source>
        <dbReference type="Proteomes" id="UP000308652"/>
    </source>
</evidence>
<dbReference type="Proteomes" id="UP000308652">
    <property type="component" value="Unassembled WGS sequence"/>
</dbReference>
<proteinExistence type="predicted"/>
<reference evidence="1 2" key="1">
    <citation type="journal article" date="2019" name="Nat. Ecol. Evol.">
        <title>Megaphylogeny resolves global patterns of mushroom evolution.</title>
        <authorList>
            <person name="Varga T."/>
            <person name="Krizsan K."/>
            <person name="Foldi C."/>
            <person name="Dima B."/>
            <person name="Sanchez-Garcia M."/>
            <person name="Sanchez-Ramirez S."/>
            <person name="Szollosi G.J."/>
            <person name="Szarkandi J.G."/>
            <person name="Papp V."/>
            <person name="Albert L."/>
            <person name="Andreopoulos W."/>
            <person name="Angelini C."/>
            <person name="Antonin V."/>
            <person name="Barry K.W."/>
            <person name="Bougher N.L."/>
            <person name="Buchanan P."/>
            <person name="Buyck B."/>
            <person name="Bense V."/>
            <person name="Catcheside P."/>
            <person name="Chovatia M."/>
            <person name="Cooper J."/>
            <person name="Damon W."/>
            <person name="Desjardin D."/>
            <person name="Finy P."/>
            <person name="Geml J."/>
            <person name="Haridas S."/>
            <person name="Hughes K."/>
            <person name="Justo A."/>
            <person name="Karasinski D."/>
            <person name="Kautmanova I."/>
            <person name="Kiss B."/>
            <person name="Kocsube S."/>
            <person name="Kotiranta H."/>
            <person name="LaButti K.M."/>
            <person name="Lechner B.E."/>
            <person name="Liimatainen K."/>
            <person name="Lipzen A."/>
            <person name="Lukacs Z."/>
            <person name="Mihaltcheva S."/>
            <person name="Morgado L.N."/>
            <person name="Niskanen T."/>
            <person name="Noordeloos M.E."/>
            <person name="Ohm R.A."/>
            <person name="Ortiz-Santana B."/>
            <person name="Ovrebo C."/>
            <person name="Racz N."/>
            <person name="Riley R."/>
            <person name="Savchenko A."/>
            <person name="Shiryaev A."/>
            <person name="Soop K."/>
            <person name="Spirin V."/>
            <person name="Szebenyi C."/>
            <person name="Tomsovsky M."/>
            <person name="Tulloss R.E."/>
            <person name="Uehling J."/>
            <person name="Grigoriev I.V."/>
            <person name="Vagvolgyi C."/>
            <person name="Papp T."/>
            <person name="Martin F.M."/>
            <person name="Miettinen O."/>
            <person name="Hibbett D.S."/>
            <person name="Nagy L.G."/>
        </authorList>
    </citation>
    <scope>NUCLEOTIDE SEQUENCE [LARGE SCALE GENOMIC DNA]</scope>
    <source>
        <strain evidence="1 2">CBS 166.37</strain>
    </source>
</reference>
<name>A0A5C3MG13_9AGAR</name>
<sequence>MSSPQSFLAGFSTHMSAPEDVLVFADTHRTSRPSSVTYTNPVPLPAPIIKSMLFHPQTYELRYGIPMRDFSEGDHSGCQLYDLALDAPQAYKKGGSTRVMSFWLRVLLFLRSCKRAMIKFVSAKKQDVVFGAAQN</sequence>
<organism evidence="1 2">
    <name type="scientific">Crucibulum laeve</name>
    <dbReference type="NCBI Taxonomy" id="68775"/>
    <lineage>
        <taxon>Eukaryota</taxon>
        <taxon>Fungi</taxon>
        <taxon>Dikarya</taxon>
        <taxon>Basidiomycota</taxon>
        <taxon>Agaricomycotina</taxon>
        <taxon>Agaricomycetes</taxon>
        <taxon>Agaricomycetidae</taxon>
        <taxon>Agaricales</taxon>
        <taxon>Agaricineae</taxon>
        <taxon>Nidulariaceae</taxon>
        <taxon>Crucibulum</taxon>
    </lineage>
</organism>